<name>A0AAD1R4X8_PELCU</name>
<dbReference type="Gene3D" id="3.80.10.10">
    <property type="entry name" value="Ribonuclease Inhibitor"/>
    <property type="match status" value="1"/>
</dbReference>
<dbReference type="Proteomes" id="UP001295444">
    <property type="component" value="Chromosome 01"/>
</dbReference>
<dbReference type="PANTHER" id="PTHR20933">
    <property type="entry name" value="F-BOX ONLY PROTEIN 33"/>
    <property type="match status" value="1"/>
</dbReference>
<dbReference type="Gene3D" id="1.20.1280.50">
    <property type="match status" value="1"/>
</dbReference>
<dbReference type="CDD" id="cd22178">
    <property type="entry name" value="F-box_FBXL3"/>
    <property type="match status" value="1"/>
</dbReference>
<dbReference type="AlphaFoldDB" id="A0AAD1R4X8"/>
<dbReference type="SUPFAM" id="SSF81383">
    <property type="entry name" value="F-box domain"/>
    <property type="match status" value="1"/>
</dbReference>
<evidence type="ECO:0000259" key="2">
    <source>
        <dbReference type="SMART" id="SM00256"/>
    </source>
</evidence>
<dbReference type="Pfam" id="PF12937">
    <property type="entry name" value="F-box-like"/>
    <property type="match status" value="1"/>
</dbReference>
<protein>
    <submittedName>
        <fullName evidence="3">F-box LRR-repeat 3</fullName>
    </submittedName>
</protein>
<reference evidence="3" key="1">
    <citation type="submission" date="2022-03" db="EMBL/GenBank/DDBJ databases">
        <authorList>
            <person name="Alioto T."/>
            <person name="Alioto T."/>
            <person name="Gomez Garrido J."/>
        </authorList>
    </citation>
    <scope>NUCLEOTIDE SEQUENCE</scope>
</reference>
<dbReference type="PANTHER" id="PTHR20933:SF4">
    <property type="entry name" value="F-BOX INVOLVED IN POLYQ PATHOGENESIS, ISOFORM A"/>
    <property type="match status" value="1"/>
</dbReference>
<accession>A0AAD1R4X8</accession>
<dbReference type="SMART" id="SM00256">
    <property type="entry name" value="FBOX"/>
    <property type="match status" value="1"/>
</dbReference>
<organism evidence="3 4">
    <name type="scientific">Pelobates cultripes</name>
    <name type="common">Western spadefoot toad</name>
    <dbReference type="NCBI Taxonomy" id="61616"/>
    <lineage>
        <taxon>Eukaryota</taxon>
        <taxon>Metazoa</taxon>
        <taxon>Chordata</taxon>
        <taxon>Craniata</taxon>
        <taxon>Vertebrata</taxon>
        <taxon>Euteleostomi</taxon>
        <taxon>Amphibia</taxon>
        <taxon>Batrachia</taxon>
        <taxon>Anura</taxon>
        <taxon>Pelobatoidea</taxon>
        <taxon>Pelobatidae</taxon>
        <taxon>Pelobates</taxon>
    </lineage>
</organism>
<evidence type="ECO:0000256" key="1">
    <source>
        <dbReference type="SAM" id="MobiDB-lite"/>
    </source>
</evidence>
<gene>
    <name evidence="3" type="ORF">PECUL_23A030871</name>
</gene>
<feature type="region of interest" description="Disordered" evidence="1">
    <location>
        <begin position="1"/>
        <end position="32"/>
    </location>
</feature>
<keyword evidence="4" id="KW-1185">Reference proteome</keyword>
<evidence type="ECO:0000313" key="3">
    <source>
        <dbReference type="EMBL" id="CAH2223805.1"/>
    </source>
</evidence>
<dbReference type="InterPro" id="IPR036047">
    <property type="entry name" value="F-box-like_dom_sf"/>
</dbReference>
<dbReference type="FunFam" id="1.20.1280.50:FF:000005">
    <property type="entry name" value="F-box/LRR-repeat protein 3 isoform X1"/>
    <property type="match status" value="1"/>
</dbReference>
<evidence type="ECO:0000313" key="4">
    <source>
        <dbReference type="Proteomes" id="UP001295444"/>
    </source>
</evidence>
<feature type="domain" description="F-box" evidence="2">
    <location>
        <begin position="48"/>
        <end position="87"/>
    </location>
</feature>
<sequence length="188" mass="21882">MKRGCKASESSIFPGGDLERSKKMKKKKKNRKDEYTDVSRIHDWGNLLPDIILQVFQYLPLLDRAHASQVCRNWNHVFHMPDLWRCFEFELNQPATSYLKATHPDLIKQIIKRHSNHLQYVSFKVDSSKESAEAACDILSQLVNCSLKTLGLISTARPSFMDLPKVHSYDMRHQALLYMLYVLSFCHL</sequence>
<dbReference type="InterPro" id="IPR001810">
    <property type="entry name" value="F-box_dom"/>
</dbReference>
<dbReference type="EMBL" id="OW240912">
    <property type="protein sequence ID" value="CAH2223805.1"/>
    <property type="molecule type" value="Genomic_DNA"/>
</dbReference>
<proteinExistence type="predicted"/>
<dbReference type="InterPro" id="IPR032675">
    <property type="entry name" value="LRR_dom_sf"/>
</dbReference>
<dbReference type="GO" id="GO:0031398">
    <property type="term" value="P:positive regulation of protein ubiquitination"/>
    <property type="evidence" value="ECO:0007669"/>
    <property type="project" value="TreeGrafter"/>
</dbReference>